<comment type="catalytic activity">
    <reaction evidence="9">
        <text>Release of signal peptides from bacterial membrane prolipoproteins. Hydrolyzes -Xaa-Yaa-Zaa-|-(S,diacylglyceryl)Cys-, in which Xaa is hydrophobic (preferably Leu), and Yaa (Ala or Ser) and Zaa (Gly or Ala) have small, neutral side chains.</text>
        <dbReference type="EC" id="3.4.23.36"/>
    </reaction>
</comment>
<keyword evidence="12" id="KW-1185">Reference proteome</keyword>
<feature type="active site" evidence="9">
    <location>
        <position position="114"/>
    </location>
</feature>
<name>A0A8J8SHG4_9FIRM</name>
<evidence type="ECO:0000256" key="8">
    <source>
        <dbReference type="ARBA" id="ARBA00023136"/>
    </source>
</evidence>
<dbReference type="InterPro" id="IPR001872">
    <property type="entry name" value="Peptidase_A8"/>
</dbReference>
<evidence type="ECO:0000256" key="2">
    <source>
        <dbReference type="ARBA" id="ARBA00022475"/>
    </source>
</evidence>
<dbReference type="AlphaFoldDB" id="A0A8J8SHG4"/>
<reference evidence="11" key="1">
    <citation type="submission" date="2020-07" db="EMBL/GenBank/DDBJ databases">
        <title>Vallitalea pronyensis genome.</title>
        <authorList>
            <person name="Postec A."/>
        </authorList>
    </citation>
    <scope>NUCLEOTIDE SEQUENCE</scope>
    <source>
        <strain evidence="11">FatNI3</strain>
    </source>
</reference>
<dbReference type="GO" id="GO:0004190">
    <property type="term" value="F:aspartic-type endopeptidase activity"/>
    <property type="evidence" value="ECO:0007669"/>
    <property type="project" value="UniProtKB-UniRule"/>
</dbReference>
<evidence type="ECO:0000256" key="4">
    <source>
        <dbReference type="ARBA" id="ARBA00022692"/>
    </source>
</evidence>
<dbReference type="NCBIfam" id="TIGR00077">
    <property type="entry name" value="lspA"/>
    <property type="match status" value="1"/>
</dbReference>
<evidence type="ECO:0000256" key="9">
    <source>
        <dbReference type="HAMAP-Rule" id="MF_00161"/>
    </source>
</evidence>
<feature type="active site" evidence="9">
    <location>
        <position position="130"/>
    </location>
</feature>
<keyword evidence="4 9" id="KW-0812">Transmembrane</keyword>
<comment type="function">
    <text evidence="9">This protein specifically catalyzes the removal of signal peptides from prolipoproteins.</text>
</comment>
<keyword evidence="3 9" id="KW-0645">Protease</keyword>
<comment type="pathway">
    <text evidence="9">Protein modification; lipoprotein biosynthesis (signal peptide cleavage).</text>
</comment>
<comment type="subcellular location">
    <subcellularLocation>
        <location evidence="9">Cell membrane</location>
        <topology evidence="9">Multi-pass membrane protein</topology>
    </subcellularLocation>
</comment>
<evidence type="ECO:0000313" key="12">
    <source>
        <dbReference type="Proteomes" id="UP000683246"/>
    </source>
</evidence>
<keyword evidence="6 9" id="KW-0378">Hydrolase</keyword>
<dbReference type="Pfam" id="PF01252">
    <property type="entry name" value="Peptidase_A8"/>
    <property type="match status" value="1"/>
</dbReference>
<dbReference type="PANTHER" id="PTHR33695:SF1">
    <property type="entry name" value="LIPOPROTEIN SIGNAL PEPTIDASE"/>
    <property type="match status" value="1"/>
</dbReference>
<comment type="caution">
    <text evidence="9">Lacks conserved residue(s) required for the propagation of feature annotation.</text>
</comment>
<feature type="transmembrane region" description="Helical" evidence="9">
    <location>
        <begin position="58"/>
        <end position="76"/>
    </location>
</feature>
<organism evidence="11 12">
    <name type="scientific">Vallitalea pronyensis</name>
    <dbReference type="NCBI Taxonomy" id="1348613"/>
    <lineage>
        <taxon>Bacteria</taxon>
        <taxon>Bacillati</taxon>
        <taxon>Bacillota</taxon>
        <taxon>Clostridia</taxon>
        <taxon>Lachnospirales</taxon>
        <taxon>Vallitaleaceae</taxon>
        <taxon>Vallitalea</taxon>
    </lineage>
</organism>
<dbReference type="GO" id="GO:0006508">
    <property type="term" value="P:proteolysis"/>
    <property type="evidence" value="ECO:0007669"/>
    <property type="project" value="UniProtKB-KW"/>
</dbReference>
<dbReference type="RefSeq" id="WP_212694050.1">
    <property type="nucleotide sequence ID" value="NZ_CP058649.1"/>
</dbReference>
<evidence type="ECO:0000256" key="1">
    <source>
        <dbReference type="ARBA" id="ARBA00006139"/>
    </source>
</evidence>
<evidence type="ECO:0000256" key="5">
    <source>
        <dbReference type="ARBA" id="ARBA00022750"/>
    </source>
</evidence>
<protein>
    <recommendedName>
        <fullName evidence="9">Lipoprotein signal peptidase</fullName>
        <ecNumber evidence="9">3.4.23.36</ecNumber>
    </recommendedName>
    <alternativeName>
        <fullName evidence="9">Prolipoprotein signal peptidase</fullName>
    </alternativeName>
    <alternativeName>
        <fullName evidence="9">Signal peptidase II</fullName>
        <shortName evidence="9">SPase II</shortName>
    </alternativeName>
</protein>
<keyword evidence="8 9" id="KW-0472">Membrane</keyword>
<comment type="similarity">
    <text evidence="1 9 10">Belongs to the peptidase A8 family.</text>
</comment>
<evidence type="ECO:0000256" key="3">
    <source>
        <dbReference type="ARBA" id="ARBA00022670"/>
    </source>
</evidence>
<keyword evidence="2 9" id="KW-1003">Cell membrane</keyword>
<feature type="transmembrane region" description="Helical" evidence="9">
    <location>
        <begin position="124"/>
        <end position="146"/>
    </location>
</feature>
<evidence type="ECO:0000256" key="10">
    <source>
        <dbReference type="RuleBase" id="RU004181"/>
    </source>
</evidence>
<dbReference type="HAMAP" id="MF_00161">
    <property type="entry name" value="LspA"/>
    <property type="match status" value="1"/>
</dbReference>
<dbReference type="EMBL" id="CP058649">
    <property type="protein sequence ID" value="QUI23368.1"/>
    <property type="molecule type" value="Genomic_DNA"/>
</dbReference>
<evidence type="ECO:0000256" key="6">
    <source>
        <dbReference type="ARBA" id="ARBA00022801"/>
    </source>
</evidence>
<evidence type="ECO:0000256" key="7">
    <source>
        <dbReference type="ARBA" id="ARBA00022989"/>
    </source>
</evidence>
<dbReference type="KEGG" id="vpy:HZI73_14190"/>
<sequence length="161" mass="18576">MILMIISVILLVALDQYTKYLTVLHIPRNDYIPIIGDVFGLSYVKNTGAAFGSLQGNWWFFIIITTIILIIMIYVYTKIPKHKRYNPIRVTLILIIAGAIGNYIDRIRLTYVVDMLYVKLINFPVFNAADSYVVVGAILLAILMLFKYKEEDFSFLKRSKE</sequence>
<accession>A0A8J8SHG4</accession>
<evidence type="ECO:0000313" key="11">
    <source>
        <dbReference type="EMBL" id="QUI23368.1"/>
    </source>
</evidence>
<dbReference type="EC" id="3.4.23.36" evidence="9"/>
<dbReference type="Proteomes" id="UP000683246">
    <property type="component" value="Chromosome"/>
</dbReference>
<dbReference type="PRINTS" id="PR00781">
    <property type="entry name" value="LIPOSIGPTASE"/>
</dbReference>
<dbReference type="GO" id="GO:0005886">
    <property type="term" value="C:plasma membrane"/>
    <property type="evidence" value="ECO:0007669"/>
    <property type="project" value="UniProtKB-SubCell"/>
</dbReference>
<keyword evidence="5 9" id="KW-0064">Aspartyl protease</keyword>
<feature type="transmembrane region" description="Helical" evidence="9">
    <location>
        <begin position="88"/>
        <end position="104"/>
    </location>
</feature>
<dbReference type="PANTHER" id="PTHR33695">
    <property type="entry name" value="LIPOPROTEIN SIGNAL PEPTIDASE"/>
    <property type="match status" value="1"/>
</dbReference>
<keyword evidence="7 9" id="KW-1133">Transmembrane helix</keyword>
<proteinExistence type="inferred from homology"/>
<gene>
    <name evidence="9 11" type="primary">lspA</name>
    <name evidence="11" type="ORF">HZI73_14190</name>
</gene>
<dbReference type="UniPathway" id="UPA00665"/>